<feature type="domain" description="Nas2 N-terminal" evidence="2">
    <location>
        <begin position="15"/>
        <end position="94"/>
    </location>
</feature>
<reference evidence="3 4" key="1">
    <citation type="submission" date="2019-09" db="EMBL/GenBank/DDBJ databases">
        <title>Bird 10,000 Genomes (B10K) Project - Family phase.</title>
        <authorList>
            <person name="Zhang G."/>
        </authorList>
    </citation>
    <scope>NUCLEOTIDE SEQUENCE [LARGE SCALE GENOMIC DNA]</scope>
    <source>
        <strain evidence="3">B10K-DU-002-79</strain>
    </source>
</reference>
<feature type="non-terminal residue" evidence="3">
    <location>
        <position position="1"/>
    </location>
</feature>
<dbReference type="PANTHER" id="PTHR12651:SF1">
    <property type="entry name" value="26S PROTEASOME NON-ATPASE REGULATORY SUBUNIT 9"/>
    <property type="match status" value="1"/>
</dbReference>
<evidence type="ECO:0000313" key="3">
    <source>
        <dbReference type="EMBL" id="NXS12522.1"/>
    </source>
</evidence>
<evidence type="ECO:0000313" key="4">
    <source>
        <dbReference type="Proteomes" id="UP000560066"/>
    </source>
</evidence>
<organism evidence="3 4">
    <name type="scientific">Neodrepanis coruscans</name>
    <name type="common">wattled asity</name>
    <dbReference type="NCBI Taxonomy" id="254563"/>
    <lineage>
        <taxon>Eukaryota</taxon>
        <taxon>Metazoa</taxon>
        <taxon>Chordata</taxon>
        <taxon>Craniata</taxon>
        <taxon>Vertebrata</taxon>
        <taxon>Euteleostomi</taxon>
        <taxon>Archelosauria</taxon>
        <taxon>Archosauria</taxon>
        <taxon>Dinosauria</taxon>
        <taxon>Saurischia</taxon>
        <taxon>Theropoda</taxon>
        <taxon>Coelurosauria</taxon>
        <taxon>Aves</taxon>
        <taxon>Neognathae</taxon>
        <taxon>Neoaves</taxon>
        <taxon>Telluraves</taxon>
        <taxon>Australaves</taxon>
        <taxon>Passeriformes</taxon>
        <taxon>Philepittidae</taxon>
        <taxon>Neodrepanis</taxon>
    </lineage>
</organism>
<proteinExistence type="predicted"/>
<dbReference type="OrthoDB" id="72325at2759"/>
<feature type="coiled-coil region" evidence="1">
    <location>
        <begin position="71"/>
        <end position="114"/>
    </location>
</feature>
<keyword evidence="4" id="KW-1185">Reference proteome</keyword>
<comment type="caution">
    <text evidence="3">The sequence shown here is derived from an EMBL/GenBank/DDBJ whole genome shotgun (WGS) entry which is preliminary data.</text>
</comment>
<gene>
    <name evidence="3" type="primary">Psmd9</name>
    <name evidence="3" type="ORF">NEOCOR_R02283</name>
</gene>
<keyword evidence="1" id="KW-0175">Coiled coil</keyword>
<dbReference type="Gene3D" id="6.10.140.1710">
    <property type="match status" value="1"/>
</dbReference>
<dbReference type="PANTHER" id="PTHR12651">
    <property type="entry name" value="26S PROTEASOME NON-ATPASE REGULATORY SUBUNIT 9"/>
    <property type="match status" value="1"/>
</dbReference>
<dbReference type="AlphaFoldDB" id="A0A7L2RT88"/>
<protein>
    <submittedName>
        <fullName evidence="3">PSMD9 ATPase</fullName>
    </submittedName>
</protein>
<accession>A0A7L2RT88</accession>
<dbReference type="InterPro" id="IPR035269">
    <property type="entry name" value="PSMD9"/>
</dbReference>
<dbReference type="Pfam" id="PF18265">
    <property type="entry name" value="Nas2_N"/>
    <property type="match status" value="1"/>
</dbReference>
<sequence>MAEPGPGRALTISDVQQLVRRKDEIEAQIKACYELLEGQKGVGMHEPLVDAEGFPRSDIDLYQVRTARHNIICLQNDHKALMKQVEEALHQLHAREKEKQARDEAEALAEARSQNQNLPQAFAKVSAVTPGSPACLS</sequence>
<dbReference type="GO" id="GO:0005634">
    <property type="term" value="C:nucleus"/>
    <property type="evidence" value="ECO:0007669"/>
    <property type="project" value="TreeGrafter"/>
</dbReference>
<dbReference type="EMBL" id="VYZS01116312">
    <property type="protein sequence ID" value="NXS12522.1"/>
    <property type="molecule type" value="Genomic_DNA"/>
</dbReference>
<name>A0A7L2RT88_9PASS</name>
<evidence type="ECO:0000259" key="2">
    <source>
        <dbReference type="Pfam" id="PF18265"/>
    </source>
</evidence>
<feature type="non-terminal residue" evidence="3">
    <location>
        <position position="137"/>
    </location>
</feature>
<dbReference type="InterPro" id="IPR040815">
    <property type="entry name" value="Nas2_N"/>
</dbReference>
<dbReference type="GO" id="GO:0070682">
    <property type="term" value="P:proteasome regulatory particle assembly"/>
    <property type="evidence" value="ECO:0007669"/>
    <property type="project" value="InterPro"/>
</dbReference>
<dbReference type="GO" id="GO:0005737">
    <property type="term" value="C:cytoplasm"/>
    <property type="evidence" value="ECO:0007669"/>
    <property type="project" value="TreeGrafter"/>
</dbReference>
<dbReference type="Proteomes" id="UP000560066">
    <property type="component" value="Unassembled WGS sequence"/>
</dbReference>
<evidence type="ECO:0000256" key="1">
    <source>
        <dbReference type="SAM" id="Coils"/>
    </source>
</evidence>